<dbReference type="AlphaFoldDB" id="A0A078KZC1"/>
<gene>
    <name evidence="2" type="ORF">BN59_01411</name>
</gene>
<name>A0A078KZC1_9GAMM</name>
<protein>
    <submittedName>
        <fullName evidence="2">Uncharacterized protein</fullName>
    </submittedName>
</protein>
<feature type="region of interest" description="Disordered" evidence="1">
    <location>
        <begin position="32"/>
        <end position="54"/>
    </location>
</feature>
<evidence type="ECO:0000256" key="1">
    <source>
        <dbReference type="SAM" id="MobiDB-lite"/>
    </source>
</evidence>
<sequence length="54" mass="6068">MLAACKINKIWPAKHYLTDINCIIHPNIARYPERSEGSPAWHRANPGDPSLRSG</sequence>
<dbReference type="EMBL" id="CCSB01000001">
    <property type="protein sequence ID" value="CDZ77129.1"/>
    <property type="molecule type" value="Genomic_DNA"/>
</dbReference>
<accession>A0A078KZC1</accession>
<keyword evidence="3" id="KW-1185">Reference proteome</keyword>
<dbReference type="Proteomes" id="UP000044071">
    <property type="component" value="Unassembled WGS sequence"/>
</dbReference>
<proteinExistence type="predicted"/>
<evidence type="ECO:0000313" key="3">
    <source>
        <dbReference type="Proteomes" id="UP000044071"/>
    </source>
</evidence>
<reference evidence="2 3" key="1">
    <citation type="submission" date="2014-06" db="EMBL/GenBank/DDBJ databases">
        <authorList>
            <person name="Urmite Genomes Urmite Genomes"/>
        </authorList>
    </citation>
    <scope>NUCLEOTIDE SEQUENCE [LARGE SCALE GENOMIC DNA]</scope>
</reference>
<evidence type="ECO:0000313" key="2">
    <source>
        <dbReference type="EMBL" id="CDZ77129.1"/>
    </source>
</evidence>
<organism evidence="2 3">
    <name type="scientific">Legionella massiliensis</name>
    <dbReference type="NCBI Taxonomy" id="1034943"/>
    <lineage>
        <taxon>Bacteria</taxon>
        <taxon>Pseudomonadati</taxon>
        <taxon>Pseudomonadota</taxon>
        <taxon>Gammaproteobacteria</taxon>
        <taxon>Legionellales</taxon>
        <taxon>Legionellaceae</taxon>
        <taxon>Legionella</taxon>
    </lineage>
</organism>